<dbReference type="AlphaFoldDB" id="A0AAN2CA90"/>
<dbReference type="InterPro" id="IPR051446">
    <property type="entry name" value="HTH_trans_reg/aminotransferase"/>
</dbReference>
<reference evidence="2 3" key="1">
    <citation type="journal article" date="2022" name="ISME Commun">
        <title>Vulcanimicrobium alpinus gen. nov. sp. nov., the first cultivated representative of the candidate phylum 'Eremiobacterota', is a metabolically versatile aerobic anoxygenic phototroph.</title>
        <authorList>
            <person name="Yabe S."/>
            <person name="Muto K."/>
            <person name="Abe K."/>
            <person name="Yokota A."/>
            <person name="Staudigel H."/>
            <person name="Tebo B.M."/>
        </authorList>
    </citation>
    <scope>NUCLEOTIDE SEQUENCE [LARGE SCALE GENOMIC DNA]</scope>
    <source>
        <strain evidence="2 3">WC8-2</strain>
    </source>
</reference>
<dbReference type="KEGG" id="vab:WPS_26860"/>
<evidence type="ECO:0000256" key="1">
    <source>
        <dbReference type="SAM" id="MobiDB-lite"/>
    </source>
</evidence>
<dbReference type="Gene3D" id="3.40.640.10">
    <property type="entry name" value="Type I PLP-dependent aspartate aminotransferase-like (Major domain)"/>
    <property type="match status" value="1"/>
</dbReference>
<organism evidence="2 3">
    <name type="scientific">Vulcanimicrobium alpinum</name>
    <dbReference type="NCBI Taxonomy" id="3016050"/>
    <lineage>
        <taxon>Bacteria</taxon>
        <taxon>Bacillati</taxon>
        <taxon>Vulcanimicrobiota</taxon>
        <taxon>Vulcanimicrobiia</taxon>
        <taxon>Vulcanimicrobiales</taxon>
        <taxon>Vulcanimicrobiaceae</taxon>
        <taxon>Vulcanimicrobium</taxon>
    </lineage>
</organism>
<gene>
    <name evidence="2" type="ORF">WPS_26860</name>
</gene>
<evidence type="ECO:0000313" key="2">
    <source>
        <dbReference type="EMBL" id="BDE07410.1"/>
    </source>
</evidence>
<dbReference type="EMBL" id="AP025523">
    <property type="protein sequence ID" value="BDE07410.1"/>
    <property type="molecule type" value="Genomic_DNA"/>
</dbReference>
<dbReference type="InterPro" id="IPR015421">
    <property type="entry name" value="PyrdxlP-dep_Trfase_major"/>
</dbReference>
<dbReference type="Proteomes" id="UP001317532">
    <property type="component" value="Chromosome"/>
</dbReference>
<proteinExistence type="predicted"/>
<evidence type="ECO:0000313" key="3">
    <source>
        <dbReference type="Proteomes" id="UP001317532"/>
    </source>
</evidence>
<protein>
    <recommendedName>
        <fullName evidence="4">Aminotransferase class I/classII domain-containing protein</fullName>
    </recommendedName>
</protein>
<dbReference type="InterPro" id="IPR015424">
    <property type="entry name" value="PyrdxlP-dep_Trfase"/>
</dbReference>
<dbReference type="SUPFAM" id="SSF53383">
    <property type="entry name" value="PLP-dependent transferases"/>
    <property type="match status" value="1"/>
</dbReference>
<dbReference type="PANTHER" id="PTHR46577:SF1">
    <property type="entry name" value="HTH-TYPE TRANSCRIPTIONAL REGULATORY PROTEIN GABR"/>
    <property type="match status" value="1"/>
</dbReference>
<name>A0AAN2CA90_UNVUL</name>
<accession>A0AAN2CA90</accession>
<feature type="compositionally biased region" description="Basic residues" evidence="1">
    <location>
        <begin position="119"/>
        <end position="130"/>
    </location>
</feature>
<sequence>MPFRTGVPDIAAFPLSPWDRFARRLRTHPYRFAYEDIAGLQRLRSVLADHLRQFRALRASADQIVIVEGPQSALVLIAQALVDPGDPAVLEDPGCPFAIAFEARGRASCRSRSTSTGSTRRRRRRRARAS</sequence>
<dbReference type="PANTHER" id="PTHR46577">
    <property type="entry name" value="HTH-TYPE TRANSCRIPTIONAL REGULATORY PROTEIN GABR"/>
    <property type="match status" value="1"/>
</dbReference>
<dbReference type="RefSeq" id="WP_317995003.1">
    <property type="nucleotide sequence ID" value="NZ_AP025523.1"/>
</dbReference>
<keyword evidence="3" id="KW-1185">Reference proteome</keyword>
<evidence type="ECO:0008006" key="4">
    <source>
        <dbReference type="Google" id="ProtNLM"/>
    </source>
</evidence>
<feature type="region of interest" description="Disordered" evidence="1">
    <location>
        <begin position="110"/>
        <end position="130"/>
    </location>
</feature>